<comment type="caution">
    <text evidence="1">The sequence shown here is derived from an EMBL/GenBank/DDBJ whole genome shotgun (WGS) entry which is preliminary data.</text>
</comment>
<evidence type="ECO:0000313" key="2">
    <source>
        <dbReference type="Proteomes" id="UP001064489"/>
    </source>
</evidence>
<dbReference type="GO" id="GO:0005634">
    <property type="term" value="C:nucleus"/>
    <property type="evidence" value="ECO:0007669"/>
    <property type="project" value="TreeGrafter"/>
</dbReference>
<keyword evidence="2" id="KW-1185">Reference proteome</keyword>
<gene>
    <name evidence="1" type="ORF">LWI28_023482</name>
</gene>
<sequence length="114" mass="12392">MDTGNHAANPQPNPFVVFLDGIANTGSSGPPIGTVDIGESVGSYLFRVALPGIPKGEVDARMVTSTYLPGAILEVTVGKRQFPDTTPKMAELEKLRFLLTESFFHRNPYRNVIM</sequence>
<dbReference type="PANTHER" id="PTHR34661:SF2">
    <property type="entry name" value="SHSP DOMAIN-CONTAINING PROTEIN"/>
    <property type="match status" value="1"/>
</dbReference>
<proteinExistence type="predicted"/>
<dbReference type="PANTHER" id="PTHR34661">
    <property type="entry name" value="INCREASED DNA METHYLATION 3"/>
    <property type="match status" value="1"/>
</dbReference>
<name>A0AAD5P644_ACENE</name>
<dbReference type="AlphaFoldDB" id="A0AAD5P644"/>
<organism evidence="1 2">
    <name type="scientific">Acer negundo</name>
    <name type="common">Box elder</name>
    <dbReference type="NCBI Taxonomy" id="4023"/>
    <lineage>
        <taxon>Eukaryota</taxon>
        <taxon>Viridiplantae</taxon>
        <taxon>Streptophyta</taxon>
        <taxon>Embryophyta</taxon>
        <taxon>Tracheophyta</taxon>
        <taxon>Spermatophyta</taxon>
        <taxon>Magnoliopsida</taxon>
        <taxon>eudicotyledons</taxon>
        <taxon>Gunneridae</taxon>
        <taxon>Pentapetalae</taxon>
        <taxon>rosids</taxon>
        <taxon>malvids</taxon>
        <taxon>Sapindales</taxon>
        <taxon>Sapindaceae</taxon>
        <taxon>Hippocastanoideae</taxon>
        <taxon>Acereae</taxon>
        <taxon>Acer</taxon>
    </lineage>
</organism>
<dbReference type="InterPro" id="IPR039321">
    <property type="entry name" value="IDM2/3-like"/>
</dbReference>
<accession>A0AAD5P644</accession>
<dbReference type="EMBL" id="JAJSOW010000001">
    <property type="protein sequence ID" value="KAI9201433.1"/>
    <property type="molecule type" value="Genomic_DNA"/>
</dbReference>
<protein>
    <submittedName>
        <fullName evidence="1">Uncharacterized protein</fullName>
    </submittedName>
</protein>
<reference evidence="1" key="1">
    <citation type="journal article" date="2022" name="Plant J.">
        <title>Strategies of tolerance reflected in two North American maple genomes.</title>
        <authorList>
            <person name="McEvoy S.L."/>
            <person name="Sezen U.U."/>
            <person name="Trouern-Trend A."/>
            <person name="McMahon S.M."/>
            <person name="Schaberg P.G."/>
            <person name="Yang J."/>
            <person name="Wegrzyn J.L."/>
            <person name="Swenson N.G."/>
        </authorList>
    </citation>
    <scope>NUCLEOTIDE SEQUENCE</scope>
    <source>
        <strain evidence="1">91603</strain>
    </source>
</reference>
<reference evidence="1" key="2">
    <citation type="submission" date="2023-02" db="EMBL/GenBank/DDBJ databases">
        <authorList>
            <person name="Swenson N.G."/>
            <person name="Wegrzyn J.L."/>
            <person name="Mcevoy S.L."/>
        </authorList>
    </citation>
    <scope>NUCLEOTIDE SEQUENCE</scope>
    <source>
        <strain evidence="1">91603</strain>
        <tissue evidence="1">Leaf</tissue>
    </source>
</reference>
<dbReference type="Proteomes" id="UP001064489">
    <property type="component" value="Chromosome 9"/>
</dbReference>
<evidence type="ECO:0000313" key="1">
    <source>
        <dbReference type="EMBL" id="KAI9201433.1"/>
    </source>
</evidence>